<dbReference type="AlphaFoldDB" id="A0A0G4GQY6"/>
<name>A0A0G4GQY6_9ALVE</name>
<accession>A0A0G4GQY6</accession>
<evidence type="ECO:0000313" key="3">
    <source>
        <dbReference type="EMBL" id="CEM32717.1"/>
    </source>
</evidence>
<organism evidence="3">
    <name type="scientific">Chromera velia CCMP2878</name>
    <dbReference type="NCBI Taxonomy" id="1169474"/>
    <lineage>
        <taxon>Eukaryota</taxon>
        <taxon>Sar</taxon>
        <taxon>Alveolata</taxon>
        <taxon>Colpodellida</taxon>
        <taxon>Chromeraceae</taxon>
        <taxon>Chromera</taxon>
    </lineage>
</organism>
<feature type="region of interest" description="Disordered" evidence="1">
    <location>
        <begin position="127"/>
        <end position="153"/>
    </location>
</feature>
<evidence type="ECO:0000256" key="1">
    <source>
        <dbReference type="SAM" id="MobiDB-lite"/>
    </source>
</evidence>
<feature type="compositionally biased region" description="Polar residues" evidence="1">
    <location>
        <begin position="345"/>
        <end position="356"/>
    </location>
</feature>
<protein>
    <submittedName>
        <fullName evidence="3">Uncharacterized protein</fullName>
    </submittedName>
</protein>
<keyword evidence="2" id="KW-1133">Transmembrane helix</keyword>
<feature type="transmembrane region" description="Helical" evidence="2">
    <location>
        <begin position="6"/>
        <end position="29"/>
    </location>
</feature>
<feature type="transmembrane region" description="Helical" evidence="2">
    <location>
        <begin position="256"/>
        <end position="283"/>
    </location>
</feature>
<evidence type="ECO:0000256" key="2">
    <source>
        <dbReference type="SAM" id="Phobius"/>
    </source>
</evidence>
<gene>
    <name evidence="3" type="ORF">Cvel_22929</name>
</gene>
<dbReference type="EMBL" id="CDMZ01001443">
    <property type="protein sequence ID" value="CEM32717.1"/>
    <property type="molecule type" value="Genomic_DNA"/>
</dbReference>
<feature type="region of interest" description="Disordered" evidence="1">
    <location>
        <begin position="290"/>
        <end position="356"/>
    </location>
</feature>
<reference evidence="3" key="1">
    <citation type="submission" date="2014-11" db="EMBL/GenBank/DDBJ databases">
        <authorList>
            <person name="Otto D Thomas"/>
            <person name="Naeem Raeece"/>
        </authorList>
    </citation>
    <scope>NUCLEOTIDE SEQUENCE</scope>
</reference>
<keyword evidence="2" id="KW-0472">Membrane</keyword>
<keyword evidence="2" id="KW-0812">Transmembrane</keyword>
<sequence length="356" mass="40104">MPNRLIFFFLVCFFTIYLLVFIFHSYPYILNYQELNRQPEWKQEECLIQDAGVYHVCWALWPKYESSYCPKETYWKLNRAMVFEEITVRANNSAHSQTTTAPNAEDAKAARREMFRQLLQVEKEHNRLAREGIGDSESEREGKRDAREAETGRFSGASISSNCHSRHFEWALVSVPSKGGEAFCAYRYGYDPTAHGWARETEEQANEGYEDVIEVKEKGKAIDCWTGAGGVSGTRVKLRKGDPRENRIGIFQATSFCLFMAIFPLAALALYPTIILIVFLVVWCQNRSRNRQRPPSAVQQPALPSDAEHESLLTPASGSPHPAPTAYGALSASLPNPQEGGDAANTHQTTANPQDV</sequence>
<feature type="compositionally biased region" description="Basic and acidic residues" evidence="1">
    <location>
        <begin position="127"/>
        <end position="151"/>
    </location>
</feature>
<proteinExistence type="predicted"/>
<dbReference type="VEuPathDB" id="CryptoDB:Cvel_22929"/>